<reference evidence="1 2" key="1">
    <citation type="submission" date="2019-06" db="EMBL/GenBank/DDBJ databases">
        <title>Complete genome of Microbacterium foliorum M2.</title>
        <authorList>
            <person name="Cao G."/>
        </authorList>
    </citation>
    <scope>NUCLEOTIDE SEQUENCE [LARGE SCALE GENOMIC DNA]</scope>
    <source>
        <strain evidence="1 2">M2</strain>
    </source>
</reference>
<protein>
    <submittedName>
        <fullName evidence="1">Plasmid mobilization relaxosome protein MobC</fullName>
    </submittedName>
</protein>
<dbReference type="Pfam" id="PF21983">
    <property type="entry name" value="NikA-like"/>
    <property type="match status" value="1"/>
</dbReference>
<name>A0A4Y5YLW9_9MICO</name>
<dbReference type="Proteomes" id="UP000316125">
    <property type="component" value="Chromosome"/>
</dbReference>
<dbReference type="InterPro" id="IPR053842">
    <property type="entry name" value="NikA-like"/>
</dbReference>
<dbReference type="EMBL" id="CP041040">
    <property type="protein sequence ID" value="QDE33802.1"/>
    <property type="molecule type" value="Genomic_DNA"/>
</dbReference>
<evidence type="ECO:0000313" key="1">
    <source>
        <dbReference type="EMBL" id="QDE33802.1"/>
    </source>
</evidence>
<evidence type="ECO:0000313" key="2">
    <source>
        <dbReference type="Proteomes" id="UP000316125"/>
    </source>
</evidence>
<proteinExistence type="predicted"/>
<gene>
    <name evidence="1" type="primary">mobC</name>
    <name evidence="1" type="ORF">FIV50_02750</name>
</gene>
<sequence>MSVQSKFLPFAALGMESMMVDRASQNRRRPNAPASRQIVHKVKVNEEEEAALVARSTEQGVTVARLLVESALSPEPGETATDRRNALEMLFRIERLISNIASNVNQIARVANTTGSTDLSSLREHLQQAKAAYESIDRCVERFSL</sequence>
<organism evidence="1 2">
    <name type="scientific">Microbacterium foliorum</name>
    <dbReference type="NCBI Taxonomy" id="104336"/>
    <lineage>
        <taxon>Bacteria</taxon>
        <taxon>Bacillati</taxon>
        <taxon>Actinomycetota</taxon>
        <taxon>Actinomycetes</taxon>
        <taxon>Micrococcales</taxon>
        <taxon>Microbacteriaceae</taxon>
        <taxon>Microbacterium</taxon>
    </lineage>
</organism>
<accession>A0A4Y5YLW9</accession>
<dbReference type="AlphaFoldDB" id="A0A4Y5YLW9"/>
<dbReference type="OrthoDB" id="5122470at2"/>